<protein>
    <submittedName>
        <fullName evidence="3">DUF6868 family protein</fullName>
    </submittedName>
</protein>
<dbReference type="Pfam" id="PF21742">
    <property type="entry name" value="DUF6868"/>
    <property type="match status" value="1"/>
</dbReference>
<comment type="caution">
    <text evidence="3">The sequence shown here is derived from an EMBL/GenBank/DDBJ whole genome shotgun (WGS) entry which is preliminary data.</text>
</comment>
<proteinExistence type="predicted"/>
<feature type="transmembrane region" description="Helical" evidence="1">
    <location>
        <begin position="72"/>
        <end position="94"/>
    </location>
</feature>
<accession>A0ABW7NXE8</accession>
<dbReference type="EMBL" id="JBGFTR010000001">
    <property type="protein sequence ID" value="MFH7563872.1"/>
    <property type="molecule type" value="Genomic_DNA"/>
</dbReference>
<keyword evidence="1" id="KW-1133">Transmembrane helix</keyword>
<evidence type="ECO:0000313" key="4">
    <source>
        <dbReference type="Proteomes" id="UP001610706"/>
    </source>
</evidence>
<keyword evidence="1" id="KW-0472">Membrane</keyword>
<feature type="transmembrane region" description="Helical" evidence="1">
    <location>
        <begin position="25"/>
        <end position="51"/>
    </location>
</feature>
<keyword evidence="4" id="KW-1185">Reference proteome</keyword>
<name>A0ABW7NXE8_9GAMM</name>
<evidence type="ECO:0000313" key="3">
    <source>
        <dbReference type="EMBL" id="MFH7563872.1"/>
    </source>
</evidence>
<dbReference type="InterPro" id="IPR049220">
    <property type="entry name" value="DUF6868"/>
</dbReference>
<organism evidence="3 4">
    <name type="scientific">Oceanimonas smirnovii</name>
    <dbReference type="NCBI Taxonomy" id="264574"/>
    <lineage>
        <taxon>Bacteria</taxon>
        <taxon>Pseudomonadati</taxon>
        <taxon>Pseudomonadota</taxon>
        <taxon>Gammaproteobacteria</taxon>
        <taxon>Aeromonadales</taxon>
        <taxon>Aeromonadaceae</taxon>
        <taxon>Oceanimonas</taxon>
    </lineage>
</organism>
<dbReference type="RefSeq" id="WP_395544703.1">
    <property type="nucleotide sequence ID" value="NZ_CP166302.1"/>
</dbReference>
<gene>
    <name evidence="3" type="ORF">AB9R89_00820</name>
</gene>
<feature type="domain" description="DUF6868" evidence="2">
    <location>
        <begin position="20"/>
        <end position="98"/>
    </location>
</feature>
<dbReference type="Proteomes" id="UP001610706">
    <property type="component" value="Unassembled WGS sequence"/>
</dbReference>
<evidence type="ECO:0000259" key="2">
    <source>
        <dbReference type="Pfam" id="PF21742"/>
    </source>
</evidence>
<sequence>MLLCIHCCLSRQARLRAGFMSIEQLVSFLGWCSVINIGFLTATSLLLILFRTQISHIHSRIMGVSESGLPRLYFQYLALYKIAISTFNLAPYIALKMIN</sequence>
<keyword evidence="1" id="KW-0812">Transmembrane</keyword>
<reference evidence="3 4" key="1">
    <citation type="submission" date="2024-08" db="EMBL/GenBank/DDBJ databases">
        <title>Oceanimonas smirnovii Genome sequencing and assembly.</title>
        <authorList>
            <person name="Tang B."/>
        </authorList>
    </citation>
    <scope>NUCLEOTIDE SEQUENCE [LARGE SCALE GENOMIC DNA]</scope>
    <source>
        <strain evidence="3 4">OS2020-119</strain>
    </source>
</reference>
<evidence type="ECO:0000256" key="1">
    <source>
        <dbReference type="SAM" id="Phobius"/>
    </source>
</evidence>